<protein>
    <submittedName>
        <fullName evidence="2">SlyX family protein</fullName>
    </submittedName>
</protein>
<evidence type="ECO:0000313" key="2">
    <source>
        <dbReference type="EMBL" id="QEI06923.1"/>
    </source>
</evidence>
<keyword evidence="1" id="KW-0175">Coiled coil</keyword>
<feature type="coiled-coil region" evidence="1">
    <location>
        <begin position="16"/>
        <end position="57"/>
    </location>
</feature>
<sequence length="76" mass="8997">MDHTNDTHSPETERRLTDLEVKASFTEDLLDQLNQTIFRQQQMIERLARDLAALRDQVPEDSTTFRSLRDELPPHY</sequence>
<dbReference type="EMBL" id="CP043046">
    <property type="protein sequence ID" value="QEI06923.1"/>
    <property type="molecule type" value="Genomic_DNA"/>
</dbReference>
<evidence type="ECO:0000313" key="3">
    <source>
        <dbReference type="Proteomes" id="UP000325161"/>
    </source>
</evidence>
<gene>
    <name evidence="2" type="ORF">FXN63_14570</name>
</gene>
<dbReference type="OrthoDB" id="5297107at2"/>
<organism evidence="2 3">
    <name type="scientific">Pigmentiphaga aceris</name>
    <dbReference type="NCBI Taxonomy" id="1940612"/>
    <lineage>
        <taxon>Bacteria</taxon>
        <taxon>Pseudomonadati</taxon>
        <taxon>Pseudomonadota</taxon>
        <taxon>Betaproteobacteria</taxon>
        <taxon>Burkholderiales</taxon>
        <taxon>Alcaligenaceae</taxon>
        <taxon>Pigmentiphaga</taxon>
    </lineage>
</organism>
<dbReference type="AlphaFoldDB" id="A0A5C0AZR9"/>
<dbReference type="RefSeq" id="WP_148815970.1">
    <property type="nucleotide sequence ID" value="NZ_CP043046.1"/>
</dbReference>
<reference evidence="2 3" key="1">
    <citation type="submission" date="2019-08" db="EMBL/GenBank/DDBJ databases">
        <title>Amphibian skin-associated Pigmentiphaga: genome sequence and occurrence across geography and hosts.</title>
        <authorList>
            <person name="Bletz M.C."/>
            <person name="Bunk B."/>
            <person name="Sproeer C."/>
            <person name="Biwer P."/>
            <person name="Reiter S."/>
            <person name="Rabemananjara F.C.E."/>
            <person name="Schulz S."/>
            <person name="Overmann J."/>
            <person name="Vences M."/>
        </authorList>
    </citation>
    <scope>NUCLEOTIDE SEQUENCE [LARGE SCALE GENOMIC DNA]</scope>
    <source>
        <strain evidence="2 3">Mada1488</strain>
    </source>
</reference>
<evidence type="ECO:0000256" key="1">
    <source>
        <dbReference type="SAM" id="Coils"/>
    </source>
</evidence>
<accession>A0A5C0AZR9</accession>
<dbReference type="InterPro" id="IPR007236">
    <property type="entry name" value="SlyX"/>
</dbReference>
<dbReference type="PANTHER" id="PTHR36508">
    <property type="entry name" value="PROTEIN SLYX"/>
    <property type="match status" value="1"/>
</dbReference>
<dbReference type="Proteomes" id="UP000325161">
    <property type="component" value="Chromosome"/>
</dbReference>
<proteinExistence type="predicted"/>
<dbReference type="Gene3D" id="1.20.5.300">
    <property type="match status" value="1"/>
</dbReference>
<keyword evidence="3" id="KW-1185">Reference proteome</keyword>
<name>A0A5C0AZR9_9BURK</name>
<dbReference type="PANTHER" id="PTHR36508:SF1">
    <property type="entry name" value="PROTEIN SLYX"/>
    <property type="match status" value="1"/>
</dbReference>
<dbReference type="Pfam" id="PF04102">
    <property type="entry name" value="SlyX"/>
    <property type="match status" value="1"/>
</dbReference>
<dbReference type="KEGG" id="pacr:FXN63_14570"/>